<feature type="domain" description="Phytocyanin" evidence="6">
    <location>
        <begin position="28"/>
        <end position="129"/>
    </location>
</feature>
<evidence type="ECO:0000313" key="7">
    <source>
        <dbReference type="EMBL" id="KAA8534601.1"/>
    </source>
</evidence>
<evidence type="ECO:0000256" key="1">
    <source>
        <dbReference type="ARBA" id="ARBA00023157"/>
    </source>
</evidence>
<feature type="compositionally biased region" description="Basic and acidic residues" evidence="3">
    <location>
        <begin position="154"/>
        <end position="166"/>
    </location>
</feature>
<dbReference type="EMBL" id="CM018041">
    <property type="protein sequence ID" value="KAA8534601.1"/>
    <property type="molecule type" value="Genomic_DNA"/>
</dbReference>
<keyword evidence="5" id="KW-0732">Signal</keyword>
<dbReference type="Proteomes" id="UP000325577">
    <property type="component" value="Linkage Group LG18"/>
</dbReference>
<evidence type="ECO:0000256" key="4">
    <source>
        <dbReference type="SAM" id="Phobius"/>
    </source>
</evidence>
<dbReference type="SUPFAM" id="SSF49503">
    <property type="entry name" value="Cupredoxins"/>
    <property type="match status" value="1"/>
</dbReference>
<dbReference type="PANTHER" id="PTHR33021">
    <property type="entry name" value="BLUE COPPER PROTEIN"/>
    <property type="match status" value="1"/>
</dbReference>
<sequence>MIEQSSRFFKSAIVLVLMVTLLDRSFGVQYMVGDSVWSIPPIPDFYANWSSSLSFQIGDTLFFDFDSELHNVMQVSRREFDTCTASHPYKAFTVGPVIVPLIEQGVFYFICSVSKYCALGQKLAVTVHQRSPNSAPTSLPSPSSVPISQSSVLPDHRSPPSGDDHANAAQSPAANAYSSQASVSAVRSVGVCYNEVLSGWAATTLCLVICLFYGWCL</sequence>
<keyword evidence="4" id="KW-1133">Transmembrane helix</keyword>
<protein>
    <recommendedName>
        <fullName evidence="6">Phytocyanin domain-containing protein</fullName>
    </recommendedName>
</protein>
<dbReference type="PROSITE" id="PS51485">
    <property type="entry name" value="PHYTOCYANIN"/>
    <property type="match status" value="1"/>
</dbReference>
<dbReference type="GO" id="GO:0005886">
    <property type="term" value="C:plasma membrane"/>
    <property type="evidence" value="ECO:0007669"/>
    <property type="project" value="TreeGrafter"/>
</dbReference>
<dbReference type="OrthoDB" id="2015260at2759"/>
<gene>
    <name evidence="7" type="ORF">F0562_032140</name>
</gene>
<evidence type="ECO:0000256" key="3">
    <source>
        <dbReference type="SAM" id="MobiDB-lite"/>
    </source>
</evidence>
<dbReference type="InterPro" id="IPR039391">
    <property type="entry name" value="Phytocyanin-like"/>
</dbReference>
<dbReference type="InterPro" id="IPR003245">
    <property type="entry name" value="Phytocyanin_dom"/>
</dbReference>
<evidence type="ECO:0000256" key="2">
    <source>
        <dbReference type="ARBA" id="ARBA00023180"/>
    </source>
</evidence>
<keyword evidence="4" id="KW-0472">Membrane</keyword>
<evidence type="ECO:0000256" key="5">
    <source>
        <dbReference type="SAM" id="SignalP"/>
    </source>
</evidence>
<reference evidence="7 8" key="1">
    <citation type="submission" date="2019-09" db="EMBL/GenBank/DDBJ databases">
        <title>A chromosome-level genome assembly of the Chinese tupelo Nyssa sinensis.</title>
        <authorList>
            <person name="Yang X."/>
            <person name="Kang M."/>
            <person name="Yang Y."/>
            <person name="Xiong H."/>
            <person name="Wang M."/>
            <person name="Zhang Z."/>
            <person name="Wang Z."/>
            <person name="Wu H."/>
            <person name="Ma T."/>
            <person name="Liu J."/>
            <person name="Xi Z."/>
        </authorList>
    </citation>
    <scope>NUCLEOTIDE SEQUENCE [LARGE SCALE GENOMIC DNA]</scope>
    <source>
        <strain evidence="7">J267</strain>
        <tissue evidence="7">Leaf</tissue>
    </source>
</reference>
<proteinExistence type="predicted"/>
<dbReference type="GO" id="GO:0009055">
    <property type="term" value="F:electron transfer activity"/>
    <property type="evidence" value="ECO:0007669"/>
    <property type="project" value="InterPro"/>
</dbReference>
<evidence type="ECO:0000313" key="8">
    <source>
        <dbReference type="Proteomes" id="UP000325577"/>
    </source>
</evidence>
<keyword evidence="2" id="KW-0325">Glycoprotein</keyword>
<keyword evidence="8" id="KW-1185">Reference proteome</keyword>
<feature type="chain" id="PRO_5023867931" description="Phytocyanin domain-containing protein" evidence="5">
    <location>
        <begin position="28"/>
        <end position="217"/>
    </location>
</feature>
<dbReference type="CDD" id="cd13920">
    <property type="entry name" value="Stellacyanin"/>
    <property type="match status" value="1"/>
</dbReference>
<name>A0A5J5B031_9ASTE</name>
<dbReference type="PANTHER" id="PTHR33021:SF288">
    <property type="entry name" value="OS03G0648500 PROTEIN"/>
    <property type="match status" value="1"/>
</dbReference>
<dbReference type="Gene3D" id="2.60.40.420">
    <property type="entry name" value="Cupredoxins - blue copper proteins"/>
    <property type="match status" value="1"/>
</dbReference>
<feature type="transmembrane region" description="Helical" evidence="4">
    <location>
        <begin position="197"/>
        <end position="216"/>
    </location>
</feature>
<dbReference type="AlphaFoldDB" id="A0A5J5B031"/>
<feature type="compositionally biased region" description="Low complexity" evidence="3">
    <location>
        <begin position="134"/>
        <end position="151"/>
    </location>
</feature>
<keyword evidence="1" id="KW-1015">Disulfide bond</keyword>
<evidence type="ECO:0000259" key="6">
    <source>
        <dbReference type="PROSITE" id="PS51485"/>
    </source>
</evidence>
<dbReference type="FunFam" id="2.60.40.420:FF:000034">
    <property type="entry name" value="Cupredoxin superfamily protein"/>
    <property type="match status" value="1"/>
</dbReference>
<feature type="region of interest" description="Disordered" evidence="3">
    <location>
        <begin position="134"/>
        <end position="170"/>
    </location>
</feature>
<dbReference type="Pfam" id="PF02298">
    <property type="entry name" value="Cu_bind_like"/>
    <property type="match status" value="1"/>
</dbReference>
<dbReference type="InterPro" id="IPR008972">
    <property type="entry name" value="Cupredoxin"/>
</dbReference>
<keyword evidence="4" id="KW-0812">Transmembrane</keyword>
<organism evidence="7 8">
    <name type="scientific">Nyssa sinensis</name>
    <dbReference type="NCBI Taxonomy" id="561372"/>
    <lineage>
        <taxon>Eukaryota</taxon>
        <taxon>Viridiplantae</taxon>
        <taxon>Streptophyta</taxon>
        <taxon>Embryophyta</taxon>
        <taxon>Tracheophyta</taxon>
        <taxon>Spermatophyta</taxon>
        <taxon>Magnoliopsida</taxon>
        <taxon>eudicotyledons</taxon>
        <taxon>Gunneridae</taxon>
        <taxon>Pentapetalae</taxon>
        <taxon>asterids</taxon>
        <taxon>Cornales</taxon>
        <taxon>Nyssaceae</taxon>
        <taxon>Nyssa</taxon>
    </lineage>
</organism>
<feature type="signal peptide" evidence="5">
    <location>
        <begin position="1"/>
        <end position="27"/>
    </location>
</feature>
<accession>A0A5J5B031</accession>